<dbReference type="Proteomes" id="UP000251393">
    <property type="component" value="Unassembled WGS sequence"/>
</dbReference>
<organism evidence="2 6">
    <name type="scientific">Shigella sonnei</name>
    <dbReference type="NCBI Taxonomy" id="624"/>
    <lineage>
        <taxon>Bacteria</taxon>
        <taxon>Pseudomonadati</taxon>
        <taxon>Pseudomonadota</taxon>
        <taxon>Gammaproteobacteria</taxon>
        <taxon>Enterobacterales</taxon>
        <taxon>Enterobacteriaceae</taxon>
        <taxon>Shigella</taxon>
    </lineage>
</organism>
<name>A0A8B4CK05_SHISO</name>
<dbReference type="Pfam" id="PF05936">
    <property type="entry name" value="T6SS_VasE"/>
    <property type="match status" value="1"/>
</dbReference>
<comment type="caution">
    <text evidence="2">The sequence shown here is derived from an EMBL/GenBank/DDBJ whole genome shotgun (WGS) entry which is preliminary data.</text>
</comment>
<protein>
    <submittedName>
        <fullName evidence="2">Uncharacterized protein conserved in bacteria</fullName>
    </submittedName>
</protein>
<dbReference type="InterPro" id="IPR010263">
    <property type="entry name" value="T6SS_TssK"/>
</dbReference>
<evidence type="ECO:0000313" key="6">
    <source>
        <dbReference type="Proteomes" id="UP000187708"/>
    </source>
</evidence>
<reference evidence="6 7" key="1">
    <citation type="submission" date="2017-01" db="EMBL/GenBank/DDBJ databases">
        <authorList>
            <consortium name="Pathogen Informatics"/>
        </authorList>
    </citation>
    <scope>NUCLEOTIDE SEQUENCE [LARGE SCALE GENOMIC DNA]</scope>
    <source>
        <strain evidence="1 5">20352044</strain>
        <strain evidence="2 6">2090STDY5461769</strain>
        <strain evidence="7">sh1405</strain>
        <strain evidence="3">Sh1405</strain>
    </source>
</reference>
<gene>
    <name evidence="1" type="ORF">ERS428554_03061</name>
    <name evidence="3" type="ORF">SAMEA1569760_02877</name>
    <name evidence="2" type="ORF">SAMEA2054241_02729</name>
    <name evidence="4" type="ORF">SAMEA3710766_02453</name>
</gene>
<evidence type="ECO:0000313" key="8">
    <source>
        <dbReference type="Proteomes" id="UP000251393"/>
    </source>
</evidence>
<evidence type="ECO:0000313" key="3">
    <source>
        <dbReference type="EMBL" id="SJH31865.1"/>
    </source>
</evidence>
<dbReference type="Proteomes" id="UP000188006">
    <property type="component" value="Unassembled WGS sequence"/>
</dbReference>
<sequence>MATTRNKVMWQEGMLMRPHHFQQQQRYNDYLDNQRFRAMNDLSWGFTELTLNNELLAQGKIMIDSASGTLPDGTVFSIPDQDALPDPLHPQNFPDERSRNIYLALPVASDVRNEISDGRRIGRYRLNYADVRDLHSEEGDARTLTLGQLTPRIMSGAEDMSAYITLPLCRISDRRRWLPDVG</sequence>
<dbReference type="PANTHER" id="PTHR35566">
    <property type="entry name" value="BLR3599 PROTEIN"/>
    <property type="match status" value="1"/>
</dbReference>
<dbReference type="EMBL" id="CWXZ01000081">
    <property type="protein sequence ID" value="CSK86958.1"/>
    <property type="molecule type" value="Genomic_DNA"/>
</dbReference>
<dbReference type="PANTHER" id="PTHR35566:SF1">
    <property type="entry name" value="TYPE VI SECRETION SYSTEM BASEPLATE COMPONENT TSSK1"/>
    <property type="match status" value="1"/>
</dbReference>
<dbReference type="EMBL" id="UDYI01000056">
    <property type="protein sequence ID" value="SRR21503.1"/>
    <property type="molecule type" value="Genomic_DNA"/>
</dbReference>
<accession>A0A8B4CK05</accession>
<dbReference type="Proteomes" id="UP000187708">
    <property type="component" value="Unassembled WGS sequence"/>
</dbReference>
<evidence type="ECO:0000313" key="1">
    <source>
        <dbReference type="EMBL" id="CSK86958.1"/>
    </source>
</evidence>
<proteinExistence type="predicted"/>
<dbReference type="AlphaFoldDB" id="A0A8B4CK05"/>
<dbReference type="EMBL" id="FUBI01000078">
    <property type="protein sequence ID" value="SJH31865.1"/>
    <property type="molecule type" value="Genomic_DNA"/>
</dbReference>
<evidence type="ECO:0000313" key="7">
    <source>
        <dbReference type="Proteomes" id="UP000188006"/>
    </source>
</evidence>
<evidence type="ECO:0000313" key="5">
    <source>
        <dbReference type="Proteomes" id="UP000045991"/>
    </source>
</evidence>
<dbReference type="EMBL" id="FTSV01000088">
    <property type="protein sequence ID" value="SIX82307.1"/>
    <property type="molecule type" value="Genomic_DNA"/>
</dbReference>
<evidence type="ECO:0000313" key="4">
    <source>
        <dbReference type="EMBL" id="SRR21503.1"/>
    </source>
</evidence>
<dbReference type="Proteomes" id="UP000045991">
    <property type="component" value="Unassembled WGS sequence"/>
</dbReference>
<dbReference type="NCBIfam" id="TIGR03353">
    <property type="entry name" value="VI_chp_4"/>
    <property type="match status" value="1"/>
</dbReference>
<reference evidence="4 8" key="2">
    <citation type="submission" date="2018-06" db="EMBL/GenBank/DDBJ databases">
        <authorList>
            <consortium name="Pathogen Informatics"/>
            <person name="Doyle S."/>
        </authorList>
    </citation>
    <scope>NUCLEOTIDE SEQUENCE [LARGE SCALE GENOMIC DNA]</scope>
    <source>
        <strain evidence="4 8">4028STDY6275292</strain>
    </source>
</reference>
<evidence type="ECO:0000313" key="2">
    <source>
        <dbReference type="EMBL" id="SIX82307.1"/>
    </source>
</evidence>